<evidence type="ECO:0000313" key="2">
    <source>
        <dbReference type="Proteomes" id="UP000284651"/>
    </source>
</evidence>
<dbReference type="EMBL" id="QSAT01000008">
    <property type="protein sequence ID" value="RGW75887.1"/>
    <property type="molecule type" value="Genomic_DNA"/>
</dbReference>
<evidence type="ECO:0000313" key="1">
    <source>
        <dbReference type="EMBL" id="RGW75887.1"/>
    </source>
</evidence>
<gene>
    <name evidence="1" type="ORF">DWV56_03905</name>
</gene>
<comment type="caution">
    <text evidence="1">The sequence shown here is derived from an EMBL/GenBank/DDBJ whole genome shotgun (WGS) entry which is preliminary data.</text>
</comment>
<sequence length="125" mass="14505">MKKTYYHGTSIQNAEQILKDGKIKTNRLGYVSLCESINDCKTYYQMQNLPYLLEEESQKEMAYFALVLDDESVIDNDESCIYAKGFAYNKDIDLSHCIDTGSINWTTGNILMRNNEVYAFRKEVQ</sequence>
<organism evidence="1 2">
    <name type="scientific">Holdemanella biformis</name>
    <dbReference type="NCBI Taxonomy" id="1735"/>
    <lineage>
        <taxon>Bacteria</taxon>
        <taxon>Bacillati</taxon>
        <taxon>Bacillota</taxon>
        <taxon>Erysipelotrichia</taxon>
        <taxon>Erysipelotrichales</taxon>
        <taxon>Erysipelotrichaceae</taxon>
        <taxon>Holdemanella</taxon>
    </lineage>
</organism>
<protein>
    <recommendedName>
        <fullName evidence="3">DUF3990 domain-containing protein</fullName>
    </recommendedName>
</protein>
<name>A0A413CW90_9FIRM</name>
<dbReference type="AlphaFoldDB" id="A0A413CW90"/>
<dbReference type="RefSeq" id="WP_118356960.1">
    <property type="nucleotide sequence ID" value="NZ_QSAT01000008.1"/>
</dbReference>
<dbReference type="Proteomes" id="UP000284651">
    <property type="component" value="Unassembled WGS sequence"/>
</dbReference>
<evidence type="ECO:0008006" key="3">
    <source>
        <dbReference type="Google" id="ProtNLM"/>
    </source>
</evidence>
<reference evidence="1 2" key="1">
    <citation type="submission" date="2018-08" db="EMBL/GenBank/DDBJ databases">
        <title>A genome reference for cultivated species of the human gut microbiota.</title>
        <authorList>
            <person name="Zou Y."/>
            <person name="Xue W."/>
            <person name="Luo G."/>
        </authorList>
    </citation>
    <scope>NUCLEOTIDE SEQUENCE [LARGE SCALE GENOMIC DNA]</scope>
    <source>
        <strain evidence="1 2">AF10-31</strain>
    </source>
</reference>
<accession>A0A413CW90</accession>
<proteinExistence type="predicted"/>